<feature type="binding site" evidence="6">
    <location>
        <position position="47"/>
    </location>
    <ligand>
        <name>Mg(2+)</name>
        <dbReference type="ChEBI" id="CHEBI:18420"/>
        <label>1</label>
    </ligand>
</feature>
<dbReference type="GO" id="GO:0000103">
    <property type="term" value="P:sulfate assimilation"/>
    <property type="evidence" value="ECO:0007669"/>
    <property type="project" value="TreeGrafter"/>
</dbReference>
<feature type="binding site" evidence="7">
    <location>
        <position position="196"/>
    </location>
    <ligand>
        <name>Mg(2+)</name>
        <dbReference type="ChEBI" id="CHEBI:18420"/>
        <label>1</label>
        <note>catalytic</note>
    </ligand>
</feature>
<dbReference type="GO" id="GO:0008441">
    <property type="term" value="F:3'(2'),5'-bisphosphate nucleotidase activity"/>
    <property type="evidence" value="ECO:0007669"/>
    <property type="project" value="UniProtKB-UniRule"/>
</dbReference>
<keyword evidence="6 7" id="KW-0479">Metal-binding</keyword>
<evidence type="ECO:0000313" key="8">
    <source>
        <dbReference type="EMBL" id="ATG45163.1"/>
    </source>
</evidence>
<dbReference type="InterPro" id="IPR006240">
    <property type="entry name" value="CysQ"/>
</dbReference>
<feature type="binding site" evidence="7">
    <location>
        <position position="64"/>
    </location>
    <ligand>
        <name>Mg(2+)</name>
        <dbReference type="ChEBI" id="CHEBI:18420"/>
        <label>1</label>
        <note>catalytic</note>
    </ligand>
</feature>
<feature type="binding site" evidence="6">
    <location>
        <position position="47"/>
    </location>
    <ligand>
        <name>substrate</name>
    </ligand>
</feature>
<dbReference type="GO" id="GO:0000287">
    <property type="term" value="F:magnesium ion binding"/>
    <property type="evidence" value="ECO:0007669"/>
    <property type="project" value="UniProtKB-UniRule"/>
</dbReference>
<feature type="binding site" evidence="6">
    <location>
        <position position="66"/>
    </location>
    <ligand>
        <name>Mg(2+)</name>
        <dbReference type="ChEBI" id="CHEBI:18420"/>
        <label>1</label>
    </ligand>
</feature>
<sequence>MEIYNSDEFEVKVKSDESPVTAADEAADALISAGLRAAFPDVMLVTEEQADSHSKSGDTFLIVDPLDGTKEFIHRRGDFTVNIALVENGVPTRGVVYAPARSRMFFTLADGSAVEETGAFDPTTMGEIKPIRVADSDNDALMVVASKSHRDQATDDYINKYAVKDSKSAGSSLKFCLVATGEADLYPRVGRTMEWDTAAGHAVLCGAGGQVVRFDDHSPLTYGKDGFANPFFIAYAPGVELKKA</sequence>
<name>A0AAN1GU19_9RHOB</name>
<evidence type="ECO:0000256" key="5">
    <source>
        <dbReference type="ARBA" id="ARBA00023136"/>
    </source>
</evidence>
<dbReference type="GO" id="GO:0005886">
    <property type="term" value="C:plasma membrane"/>
    <property type="evidence" value="ECO:0007669"/>
    <property type="project" value="UniProtKB-SubCell"/>
</dbReference>
<comment type="cofactor">
    <cofactor evidence="6 7">
        <name>Mg(2+)</name>
        <dbReference type="ChEBI" id="CHEBI:18420"/>
    </cofactor>
</comment>
<comment type="catalytic activity">
    <reaction evidence="6">
        <text>adenosine 3',5'-bisphosphate + H2O = AMP + phosphate</text>
        <dbReference type="Rhea" id="RHEA:10040"/>
        <dbReference type="ChEBI" id="CHEBI:15377"/>
        <dbReference type="ChEBI" id="CHEBI:43474"/>
        <dbReference type="ChEBI" id="CHEBI:58343"/>
        <dbReference type="ChEBI" id="CHEBI:456215"/>
        <dbReference type="EC" id="3.1.3.7"/>
    </reaction>
</comment>
<comment type="subcellular location">
    <subcellularLocation>
        <location evidence="6">Cell inner membrane</location>
        <topology evidence="6">Peripheral membrane protein</topology>
        <orientation evidence="6">Cytoplasmic side</orientation>
    </subcellularLocation>
</comment>
<dbReference type="GO" id="GO:0046854">
    <property type="term" value="P:phosphatidylinositol phosphate biosynthetic process"/>
    <property type="evidence" value="ECO:0007669"/>
    <property type="project" value="InterPro"/>
</dbReference>
<accession>A0AAN1GU19</accession>
<gene>
    <name evidence="6 8" type="primary">cysQ</name>
    <name evidence="8" type="ORF">PhaeoP13_03276</name>
</gene>
<dbReference type="PANTHER" id="PTHR43028:SF5">
    <property type="entry name" value="3'(2'),5'-BISPHOSPHATE NUCLEOTIDASE 1"/>
    <property type="match status" value="1"/>
</dbReference>
<dbReference type="CDD" id="cd01638">
    <property type="entry name" value="CysQ"/>
    <property type="match status" value="1"/>
</dbReference>
<evidence type="ECO:0000256" key="6">
    <source>
        <dbReference type="HAMAP-Rule" id="MF_02095"/>
    </source>
</evidence>
<dbReference type="InterPro" id="IPR000760">
    <property type="entry name" value="Inositol_monophosphatase-like"/>
</dbReference>
<evidence type="ECO:0000256" key="3">
    <source>
        <dbReference type="ARBA" id="ARBA00022519"/>
    </source>
</evidence>
<reference evidence="8 9" key="1">
    <citation type="journal article" date="2017" name="Front. Microbiol.">
        <title>Phaeobacter piscinae sp. nov., a species of the Roseobacter group and potential aquaculture probiont.</title>
        <authorList>
            <person name="Sonnenschein E.C."/>
            <person name="Phippen C.B.W."/>
            <person name="Nielsen K.F."/>
            <person name="Mateiu R.V."/>
            <person name="Melchiorsen J."/>
            <person name="Gram L."/>
            <person name="Overmann J."/>
            <person name="Freese H.M."/>
        </authorList>
    </citation>
    <scope>NUCLEOTIDE SEQUENCE [LARGE SCALE GENOMIC DNA]</scope>
    <source>
        <strain evidence="8 9">P13</strain>
    </source>
</reference>
<feature type="binding site" evidence="7">
    <location>
        <position position="66"/>
    </location>
    <ligand>
        <name>Mg(2+)</name>
        <dbReference type="ChEBI" id="CHEBI:18420"/>
        <label>1</label>
        <note>catalytic</note>
    </ligand>
</feature>
<feature type="binding site" evidence="7">
    <location>
        <position position="47"/>
    </location>
    <ligand>
        <name>Mg(2+)</name>
        <dbReference type="ChEBI" id="CHEBI:18420"/>
        <label>1</label>
        <note>catalytic</note>
    </ligand>
</feature>
<keyword evidence="3 6" id="KW-0997">Cell inner membrane</keyword>
<dbReference type="Gene3D" id="3.30.540.10">
    <property type="entry name" value="Fructose-1,6-Bisphosphatase, subunit A, domain 1"/>
    <property type="match status" value="1"/>
</dbReference>
<dbReference type="NCBIfam" id="TIGR01331">
    <property type="entry name" value="bisphos_cysQ"/>
    <property type="match status" value="1"/>
</dbReference>
<evidence type="ECO:0000256" key="4">
    <source>
        <dbReference type="ARBA" id="ARBA00022801"/>
    </source>
</evidence>
<comment type="function">
    <text evidence="6">Converts adenosine-3',5'-bisphosphate (PAP) to AMP.</text>
</comment>
<feature type="binding site" evidence="6">
    <location>
        <begin position="66"/>
        <end position="69"/>
    </location>
    <ligand>
        <name>substrate</name>
    </ligand>
</feature>
<feature type="binding site" evidence="6">
    <location>
        <position position="67"/>
    </location>
    <ligand>
        <name>Mg(2+)</name>
        <dbReference type="ChEBI" id="CHEBI:18420"/>
        <label>2</label>
    </ligand>
</feature>
<evidence type="ECO:0000313" key="9">
    <source>
        <dbReference type="Proteomes" id="UP000218606"/>
    </source>
</evidence>
<dbReference type="PRINTS" id="PR00377">
    <property type="entry name" value="IMPHPHTASES"/>
</dbReference>
<dbReference type="PANTHER" id="PTHR43028">
    <property type="entry name" value="3'(2'),5'-BISPHOSPHATE NUCLEOTIDASE 1"/>
    <property type="match status" value="1"/>
</dbReference>
<keyword evidence="6 7" id="KW-0460">Magnesium</keyword>
<evidence type="ECO:0000256" key="7">
    <source>
        <dbReference type="PIRSR" id="PIRSR600760-2"/>
    </source>
</evidence>
<feature type="binding site" evidence="6">
    <location>
        <position position="64"/>
    </location>
    <ligand>
        <name>Mg(2+)</name>
        <dbReference type="ChEBI" id="CHEBI:18420"/>
        <label>1</label>
    </ligand>
</feature>
<dbReference type="Gene3D" id="3.40.190.80">
    <property type="match status" value="1"/>
</dbReference>
<comment type="similarity">
    <text evidence="1 6">Belongs to the inositol monophosphatase superfamily. CysQ family.</text>
</comment>
<dbReference type="InterPro" id="IPR020550">
    <property type="entry name" value="Inositol_monophosphatase_CS"/>
</dbReference>
<feature type="binding site" evidence="7">
    <location>
        <position position="67"/>
    </location>
    <ligand>
        <name>Mg(2+)</name>
        <dbReference type="ChEBI" id="CHEBI:18420"/>
        <label>1</label>
        <note>catalytic</note>
    </ligand>
</feature>
<dbReference type="EC" id="3.1.3.7" evidence="6"/>
<organism evidence="8 9">
    <name type="scientific">Phaeobacter piscinae</name>
    <dbReference type="NCBI Taxonomy" id="1580596"/>
    <lineage>
        <taxon>Bacteria</taxon>
        <taxon>Pseudomonadati</taxon>
        <taxon>Pseudomonadota</taxon>
        <taxon>Alphaproteobacteria</taxon>
        <taxon>Rhodobacterales</taxon>
        <taxon>Roseobacteraceae</taxon>
        <taxon>Phaeobacter</taxon>
    </lineage>
</organism>
<evidence type="ECO:0000256" key="1">
    <source>
        <dbReference type="ARBA" id="ARBA00005289"/>
    </source>
</evidence>
<keyword evidence="2 6" id="KW-1003">Cell membrane</keyword>
<proteinExistence type="inferred from homology"/>
<dbReference type="Proteomes" id="UP000218606">
    <property type="component" value="Chromosome"/>
</dbReference>
<feature type="binding site" evidence="6">
    <location>
        <position position="64"/>
    </location>
    <ligand>
        <name>Mg(2+)</name>
        <dbReference type="ChEBI" id="CHEBI:18420"/>
        <label>2</label>
    </ligand>
</feature>
<evidence type="ECO:0000256" key="2">
    <source>
        <dbReference type="ARBA" id="ARBA00022475"/>
    </source>
</evidence>
<dbReference type="PROSITE" id="PS00630">
    <property type="entry name" value="IMP_2"/>
    <property type="match status" value="1"/>
</dbReference>
<keyword evidence="5 6" id="KW-0472">Membrane</keyword>
<dbReference type="SUPFAM" id="SSF56655">
    <property type="entry name" value="Carbohydrate phosphatase"/>
    <property type="match status" value="1"/>
</dbReference>
<dbReference type="HAMAP" id="MF_02095">
    <property type="entry name" value="CysQ"/>
    <property type="match status" value="1"/>
</dbReference>
<dbReference type="EMBL" id="CP010767">
    <property type="protein sequence ID" value="ATG45163.1"/>
    <property type="molecule type" value="Genomic_DNA"/>
</dbReference>
<protein>
    <recommendedName>
        <fullName evidence="6">3'(2'),5'-bisphosphate nucleotidase CysQ</fullName>
        <ecNumber evidence="6">3.1.3.7</ecNumber>
    </recommendedName>
    <alternativeName>
        <fullName evidence="6">3'(2'),5-bisphosphonucleoside 3'(2')-phosphohydrolase</fullName>
    </alternativeName>
    <alternativeName>
        <fullName evidence="6">3'-phosphoadenosine 5'-phosphate phosphatase</fullName>
        <shortName evidence="6">PAP phosphatase</shortName>
    </alternativeName>
</protein>
<keyword evidence="4 6" id="KW-0378">Hydrolase</keyword>
<feature type="binding site" evidence="6">
    <location>
        <position position="196"/>
    </location>
    <ligand>
        <name>substrate</name>
    </ligand>
</feature>
<dbReference type="Pfam" id="PF00459">
    <property type="entry name" value="Inositol_P"/>
    <property type="match status" value="1"/>
</dbReference>
<dbReference type="GO" id="GO:0050427">
    <property type="term" value="P:3'-phosphoadenosine 5'-phosphosulfate metabolic process"/>
    <property type="evidence" value="ECO:0007669"/>
    <property type="project" value="TreeGrafter"/>
</dbReference>
<feature type="binding site" evidence="6">
    <location>
        <position position="196"/>
    </location>
    <ligand>
        <name>Mg(2+)</name>
        <dbReference type="ChEBI" id="CHEBI:18420"/>
        <label>2</label>
    </ligand>
</feature>
<dbReference type="InterPro" id="IPR050725">
    <property type="entry name" value="CysQ/Inositol_MonoPase"/>
</dbReference>
<dbReference type="AlphaFoldDB" id="A0AAN1GU19"/>